<gene>
    <name evidence="1" type="ORF">OWV82_016457</name>
</gene>
<proteinExistence type="predicted"/>
<evidence type="ECO:0000313" key="2">
    <source>
        <dbReference type="Proteomes" id="UP001164539"/>
    </source>
</evidence>
<name>A0ACC1XG85_MELAZ</name>
<reference evidence="1 2" key="1">
    <citation type="journal article" date="2023" name="Science">
        <title>Complex scaffold remodeling in plant triterpene biosynthesis.</title>
        <authorList>
            <person name="De La Pena R."/>
            <person name="Hodgson H."/>
            <person name="Liu J.C."/>
            <person name="Stephenson M.J."/>
            <person name="Martin A.C."/>
            <person name="Owen C."/>
            <person name="Harkess A."/>
            <person name="Leebens-Mack J."/>
            <person name="Jimenez L.E."/>
            <person name="Osbourn A."/>
            <person name="Sattely E.S."/>
        </authorList>
    </citation>
    <scope>NUCLEOTIDE SEQUENCE [LARGE SCALE GENOMIC DNA]</scope>
    <source>
        <strain evidence="2">cv. JPN11</strain>
        <tissue evidence="1">Leaf</tissue>
    </source>
</reference>
<accession>A0ACC1XG85</accession>
<comment type="caution">
    <text evidence="1">The sequence shown here is derived from an EMBL/GenBank/DDBJ whole genome shotgun (WGS) entry which is preliminary data.</text>
</comment>
<protein>
    <submittedName>
        <fullName evidence="1">Acyltransferase-like protein, chloroplastic</fullName>
    </submittedName>
</protein>
<sequence>MFNGVQDYSQHIAKMIKVLTDILLKKTFLWKQELHKSASAYANARLHTWKGSTAAMSGGSQRLSCALPICQTHCFENNGHFLFLIG</sequence>
<keyword evidence="2" id="KW-1185">Reference proteome</keyword>
<dbReference type="EMBL" id="CM051402">
    <property type="protein sequence ID" value="KAJ4710248.1"/>
    <property type="molecule type" value="Genomic_DNA"/>
</dbReference>
<dbReference type="Proteomes" id="UP001164539">
    <property type="component" value="Chromosome 9"/>
</dbReference>
<organism evidence="1 2">
    <name type="scientific">Melia azedarach</name>
    <name type="common">Chinaberry tree</name>
    <dbReference type="NCBI Taxonomy" id="155640"/>
    <lineage>
        <taxon>Eukaryota</taxon>
        <taxon>Viridiplantae</taxon>
        <taxon>Streptophyta</taxon>
        <taxon>Embryophyta</taxon>
        <taxon>Tracheophyta</taxon>
        <taxon>Spermatophyta</taxon>
        <taxon>Magnoliopsida</taxon>
        <taxon>eudicotyledons</taxon>
        <taxon>Gunneridae</taxon>
        <taxon>Pentapetalae</taxon>
        <taxon>rosids</taxon>
        <taxon>malvids</taxon>
        <taxon>Sapindales</taxon>
        <taxon>Meliaceae</taxon>
        <taxon>Melia</taxon>
    </lineage>
</organism>
<evidence type="ECO:0000313" key="1">
    <source>
        <dbReference type="EMBL" id="KAJ4710248.1"/>
    </source>
</evidence>